<evidence type="ECO:0000313" key="2">
    <source>
        <dbReference type="Proteomes" id="UP001431313"/>
    </source>
</evidence>
<dbReference type="Pfam" id="PF10604">
    <property type="entry name" value="Polyketide_cyc2"/>
    <property type="match status" value="1"/>
</dbReference>
<dbReference type="Gene3D" id="3.30.530.20">
    <property type="match status" value="1"/>
</dbReference>
<dbReference type="RefSeq" id="WP_258788117.1">
    <property type="nucleotide sequence ID" value="NZ_JANUGQ010000011.1"/>
</dbReference>
<protein>
    <submittedName>
        <fullName evidence="1">SRPBCC family protein</fullName>
    </submittedName>
</protein>
<sequence length="168" mass="18646">MHADVHVEAAVPLVWELVTDIGLPARLSPELRRVAWLDGADRPFVGARFEGYNQHRLIGEWRTVSQVLELDEQRVFGWAVMDADGRYGEPTLDPAKSLASWRYVLEAEDGGTRLRQSALIGPGRSGVTLTIERWPDREEEIVAFRLKELRAGMEATLGGIKALAEAGA</sequence>
<dbReference type="EMBL" id="JANUGQ010000011">
    <property type="protein sequence ID" value="MCS0636852.1"/>
    <property type="molecule type" value="Genomic_DNA"/>
</dbReference>
<comment type="caution">
    <text evidence="1">The sequence shown here is derived from an EMBL/GenBank/DDBJ whole genome shotgun (WGS) entry which is preliminary data.</text>
</comment>
<evidence type="ECO:0000313" key="1">
    <source>
        <dbReference type="EMBL" id="MCS0636852.1"/>
    </source>
</evidence>
<organism evidence="1 2">
    <name type="scientific">Streptomyces pyxinae</name>
    <dbReference type="NCBI Taxonomy" id="2970734"/>
    <lineage>
        <taxon>Bacteria</taxon>
        <taxon>Bacillati</taxon>
        <taxon>Actinomycetota</taxon>
        <taxon>Actinomycetes</taxon>
        <taxon>Kitasatosporales</taxon>
        <taxon>Streptomycetaceae</taxon>
        <taxon>Streptomyces</taxon>
    </lineage>
</organism>
<dbReference type="Proteomes" id="UP001431313">
    <property type="component" value="Unassembled WGS sequence"/>
</dbReference>
<proteinExistence type="predicted"/>
<reference evidence="1" key="1">
    <citation type="submission" date="2022-08" db="EMBL/GenBank/DDBJ databases">
        <authorList>
            <person name="Somphong A."/>
            <person name="Phongsopitanun W."/>
        </authorList>
    </citation>
    <scope>NUCLEOTIDE SEQUENCE</scope>
    <source>
        <strain evidence="1">LP05-1</strain>
    </source>
</reference>
<keyword evidence="2" id="KW-1185">Reference proteome</keyword>
<dbReference type="InterPro" id="IPR023393">
    <property type="entry name" value="START-like_dom_sf"/>
</dbReference>
<dbReference type="InterPro" id="IPR019587">
    <property type="entry name" value="Polyketide_cyclase/dehydratase"/>
</dbReference>
<accession>A0ABT2CHG3</accession>
<name>A0ABT2CHG3_9ACTN</name>
<gene>
    <name evidence="1" type="ORF">NX801_14525</name>
</gene>
<dbReference type="SUPFAM" id="SSF55961">
    <property type="entry name" value="Bet v1-like"/>
    <property type="match status" value="1"/>
</dbReference>